<dbReference type="Pfam" id="PF13442">
    <property type="entry name" value="Cytochrome_CBB3"/>
    <property type="match status" value="2"/>
</dbReference>
<feature type="region of interest" description="Disordered" evidence="5">
    <location>
        <begin position="1"/>
        <end position="22"/>
    </location>
</feature>
<dbReference type="InterPro" id="IPR050597">
    <property type="entry name" value="Cytochrome_c_Oxidase_Subunit"/>
</dbReference>
<dbReference type="RefSeq" id="WP_377547424.1">
    <property type="nucleotide sequence ID" value="NZ_JBHSBN010000012.1"/>
</dbReference>
<evidence type="ECO:0000256" key="1">
    <source>
        <dbReference type="ARBA" id="ARBA00022617"/>
    </source>
</evidence>
<feature type="signal peptide" evidence="7">
    <location>
        <begin position="1"/>
        <end position="47"/>
    </location>
</feature>
<dbReference type="Proteomes" id="UP001595868">
    <property type="component" value="Unassembled WGS sequence"/>
</dbReference>
<evidence type="ECO:0000313" key="9">
    <source>
        <dbReference type="EMBL" id="MFC4107885.1"/>
    </source>
</evidence>
<evidence type="ECO:0000256" key="7">
    <source>
        <dbReference type="SAM" id="SignalP"/>
    </source>
</evidence>
<keyword evidence="10" id="KW-1185">Reference proteome</keyword>
<dbReference type="PANTHER" id="PTHR33751">
    <property type="entry name" value="CBB3-TYPE CYTOCHROME C OXIDASE SUBUNIT FIXP"/>
    <property type="match status" value="1"/>
</dbReference>
<feature type="transmembrane region" description="Helical" evidence="6">
    <location>
        <begin position="275"/>
        <end position="293"/>
    </location>
</feature>
<gene>
    <name evidence="9" type="ORF">ACFOX0_18375</name>
</gene>
<evidence type="ECO:0000256" key="4">
    <source>
        <dbReference type="PROSITE-ProRule" id="PRU00433"/>
    </source>
</evidence>
<keyword evidence="6" id="KW-0472">Membrane</keyword>
<keyword evidence="7" id="KW-0732">Signal</keyword>
<dbReference type="SUPFAM" id="SSF46626">
    <property type="entry name" value="Cytochrome c"/>
    <property type="match status" value="2"/>
</dbReference>
<dbReference type="Gene3D" id="1.10.760.10">
    <property type="entry name" value="Cytochrome c-like domain"/>
    <property type="match status" value="2"/>
</dbReference>
<dbReference type="PROSITE" id="PS51007">
    <property type="entry name" value="CYTC"/>
    <property type="match status" value="1"/>
</dbReference>
<feature type="domain" description="Cytochrome c" evidence="8">
    <location>
        <begin position="85"/>
        <end position="254"/>
    </location>
</feature>
<evidence type="ECO:0000256" key="6">
    <source>
        <dbReference type="SAM" id="Phobius"/>
    </source>
</evidence>
<evidence type="ECO:0000256" key="3">
    <source>
        <dbReference type="ARBA" id="ARBA00023004"/>
    </source>
</evidence>
<feature type="chain" id="PRO_5045927247" evidence="7">
    <location>
        <begin position="48"/>
        <end position="298"/>
    </location>
</feature>
<keyword evidence="1 4" id="KW-0349">Heme</keyword>
<evidence type="ECO:0000313" key="10">
    <source>
        <dbReference type="Proteomes" id="UP001595868"/>
    </source>
</evidence>
<evidence type="ECO:0000256" key="5">
    <source>
        <dbReference type="SAM" id="MobiDB-lite"/>
    </source>
</evidence>
<dbReference type="InterPro" id="IPR009056">
    <property type="entry name" value="Cyt_c-like_dom"/>
</dbReference>
<comment type="caution">
    <text evidence="9">The sequence shown here is derived from an EMBL/GenBank/DDBJ whole genome shotgun (WGS) entry which is preliminary data.</text>
</comment>
<name>A0ABV8KPV9_9ACTN</name>
<accession>A0ABV8KPV9</accession>
<dbReference type="EMBL" id="JBHSBN010000012">
    <property type="protein sequence ID" value="MFC4107885.1"/>
    <property type="molecule type" value="Genomic_DNA"/>
</dbReference>
<organism evidence="9 10">
    <name type="scientific">Micromonospora zhanjiangensis</name>
    <dbReference type="NCBI Taxonomy" id="1522057"/>
    <lineage>
        <taxon>Bacteria</taxon>
        <taxon>Bacillati</taxon>
        <taxon>Actinomycetota</taxon>
        <taxon>Actinomycetes</taxon>
        <taxon>Micromonosporales</taxon>
        <taxon>Micromonosporaceae</taxon>
        <taxon>Micromonospora</taxon>
    </lineage>
</organism>
<evidence type="ECO:0000259" key="8">
    <source>
        <dbReference type="PROSITE" id="PS51007"/>
    </source>
</evidence>
<proteinExistence type="predicted"/>
<dbReference type="PANTHER" id="PTHR33751:SF13">
    <property type="entry name" value="CYTOCHROME BC1 COMPLEX CYTOCHROME C SUBUNIT"/>
    <property type="match status" value="1"/>
</dbReference>
<protein>
    <submittedName>
        <fullName evidence="9">C-type cytochrome</fullName>
    </submittedName>
</protein>
<dbReference type="InterPro" id="IPR036909">
    <property type="entry name" value="Cyt_c-like_dom_sf"/>
</dbReference>
<keyword evidence="3 4" id="KW-0408">Iron</keyword>
<evidence type="ECO:0000256" key="2">
    <source>
        <dbReference type="ARBA" id="ARBA00022723"/>
    </source>
</evidence>
<keyword evidence="2 4" id="KW-0479">Metal-binding</keyword>
<reference evidence="10" key="1">
    <citation type="journal article" date="2019" name="Int. J. Syst. Evol. Microbiol.">
        <title>The Global Catalogue of Microorganisms (GCM) 10K type strain sequencing project: providing services to taxonomists for standard genome sequencing and annotation.</title>
        <authorList>
            <consortium name="The Broad Institute Genomics Platform"/>
            <consortium name="The Broad Institute Genome Sequencing Center for Infectious Disease"/>
            <person name="Wu L."/>
            <person name="Ma J."/>
        </authorList>
    </citation>
    <scope>NUCLEOTIDE SEQUENCE [LARGE SCALE GENOMIC DNA]</scope>
    <source>
        <strain evidence="10">2902at01</strain>
    </source>
</reference>
<sequence>MLRTYASIGQRRSTAGPPVPARRRGRALAALAALAMAVAPGPLPAAAQPLPPAPATPSAVATRSVPSVAASGIPAAPGAAPAPGTDLARGRQLYEQSCGSCHGPVGQGSQRGPSLVGVGPADVDFQVGTGRMPLSQEAPQPMHRDPVFTPEETRDIVAYVVGFGPGGPAIPQVRPGSLTAGRDIYQANCAACHSAGGIGAALTNGRVAPALSRATPLQVAEAVRVGPGLMPAFPPQVLTDQQVDAVASYVQQLRGTRLDRGGVSMGRYGPTAEGLLAWGIGLLLLMLLVRWLGSRAGE</sequence>
<keyword evidence="6" id="KW-1133">Transmembrane helix</keyword>
<keyword evidence="6" id="KW-0812">Transmembrane</keyword>